<evidence type="ECO:0000313" key="1">
    <source>
        <dbReference type="EMBL" id="PIS17131.1"/>
    </source>
</evidence>
<dbReference type="Proteomes" id="UP000229080">
    <property type="component" value="Unassembled WGS sequence"/>
</dbReference>
<proteinExistence type="predicted"/>
<evidence type="ECO:0008006" key="3">
    <source>
        <dbReference type="Google" id="ProtNLM"/>
    </source>
</evidence>
<gene>
    <name evidence="1" type="ORF">COT61_00205</name>
</gene>
<evidence type="ECO:0000313" key="2">
    <source>
        <dbReference type="Proteomes" id="UP000229080"/>
    </source>
</evidence>
<dbReference type="Pfam" id="PF25788">
    <property type="entry name" value="Ig_Rha78A_N"/>
    <property type="match status" value="1"/>
</dbReference>
<dbReference type="AlphaFoldDB" id="A0A2H0WX25"/>
<sequence>MFKKYLINILFVVLIAGFAYFFAGVNLALASGTDNVSGWAWSSTIGWISFNGADYGVHICAGDSDSHTGCGAGSDGKMVGYAWSSNIGWIKFDPVGPYPSSPSQAAQVDASGNITGWARACAGAANADCSGGTNSKAGGWDGWIKFFNITLNFISSPAEFHGYAWGSDVVGWVSFNCAEGGNCNNSNYKVTTTYNLKPSAINLDIRQTADYCVAGPSITTSWTFVGDNQSAYQVQIFEGNFATLVKDSGKVSLTSNSFSTIENIKYNKTYSWQVQVWDSSGRSSGWIKDTKTVTTPAHLYPSIKAVGFSWIPVEPARDEDVSFSNNSKCYGAGNVETDCSWSWTISNASYVAPSSPTVKEPVVKFNSVGDKPVIVRATDPDGNWCEASKSLKISVKLPKWKEITPF</sequence>
<comment type="caution">
    <text evidence="1">The sequence shown here is derived from an EMBL/GenBank/DDBJ whole genome shotgun (WGS) entry which is preliminary data.</text>
</comment>
<name>A0A2H0WX25_9BACT</name>
<dbReference type="Gene3D" id="2.60.40.10">
    <property type="entry name" value="Immunoglobulins"/>
    <property type="match status" value="2"/>
</dbReference>
<dbReference type="EMBL" id="PEZF01000008">
    <property type="protein sequence ID" value="PIS17131.1"/>
    <property type="molecule type" value="Genomic_DNA"/>
</dbReference>
<organism evidence="1 2">
    <name type="scientific">Candidatus Portnoybacteria bacterium CG09_land_8_20_14_0_10_44_13</name>
    <dbReference type="NCBI Taxonomy" id="1974811"/>
    <lineage>
        <taxon>Bacteria</taxon>
        <taxon>Candidatus Portnoyibacteriota</taxon>
    </lineage>
</organism>
<protein>
    <recommendedName>
        <fullName evidence="3">Fibronectin type-III domain-containing protein</fullName>
    </recommendedName>
</protein>
<accession>A0A2H0WX25</accession>
<reference evidence="2" key="1">
    <citation type="submission" date="2017-09" db="EMBL/GenBank/DDBJ databases">
        <title>Depth-based differentiation of microbial function through sediment-hosted aquifers and enrichment of novel symbionts in the deep terrestrial subsurface.</title>
        <authorList>
            <person name="Probst A.J."/>
            <person name="Ladd B."/>
            <person name="Jarett J.K."/>
            <person name="Geller-Mcgrath D.E."/>
            <person name="Sieber C.M.K."/>
            <person name="Emerson J.B."/>
            <person name="Anantharaman K."/>
            <person name="Thomas B.C."/>
            <person name="Malmstrom R."/>
            <person name="Stieglmeier M."/>
            <person name="Klingl A."/>
            <person name="Woyke T."/>
            <person name="Ryan C.M."/>
            <person name="Banfield J.F."/>
        </authorList>
    </citation>
    <scope>NUCLEOTIDE SEQUENCE [LARGE SCALE GENOMIC DNA]</scope>
</reference>
<dbReference type="InterPro" id="IPR013783">
    <property type="entry name" value="Ig-like_fold"/>
</dbReference>